<protein>
    <recommendedName>
        <fullName evidence="1">Ubiquitin-like domain-containing protein</fullName>
    </recommendedName>
</protein>
<dbReference type="EMBL" id="BMAT01012903">
    <property type="protein sequence ID" value="GFS01761.1"/>
    <property type="molecule type" value="Genomic_DNA"/>
</dbReference>
<evidence type="ECO:0000313" key="2">
    <source>
        <dbReference type="EMBL" id="GFS01761.1"/>
    </source>
</evidence>
<evidence type="ECO:0000259" key="1">
    <source>
        <dbReference type="PROSITE" id="PS50053"/>
    </source>
</evidence>
<dbReference type="InterPro" id="IPR000626">
    <property type="entry name" value="Ubiquitin-like_dom"/>
</dbReference>
<comment type="caution">
    <text evidence="2">The sequence shown here is derived from an EMBL/GenBank/DDBJ whole genome shotgun (WGS) entry which is preliminary data.</text>
</comment>
<dbReference type="PROSITE" id="PS50053">
    <property type="entry name" value="UBIQUITIN_2"/>
    <property type="match status" value="1"/>
</dbReference>
<dbReference type="CDD" id="cd17039">
    <property type="entry name" value="Ubl_ubiquitin_like"/>
    <property type="match status" value="1"/>
</dbReference>
<organism evidence="2 3">
    <name type="scientific">Elysia marginata</name>
    <dbReference type="NCBI Taxonomy" id="1093978"/>
    <lineage>
        <taxon>Eukaryota</taxon>
        <taxon>Metazoa</taxon>
        <taxon>Spiralia</taxon>
        <taxon>Lophotrochozoa</taxon>
        <taxon>Mollusca</taxon>
        <taxon>Gastropoda</taxon>
        <taxon>Heterobranchia</taxon>
        <taxon>Euthyneura</taxon>
        <taxon>Panpulmonata</taxon>
        <taxon>Sacoglossa</taxon>
        <taxon>Placobranchoidea</taxon>
        <taxon>Plakobranchidae</taxon>
        <taxon>Elysia</taxon>
    </lineage>
</organism>
<dbReference type="AlphaFoldDB" id="A0AAV4HZ50"/>
<reference evidence="2 3" key="1">
    <citation type="journal article" date="2021" name="Elife">
        <title>Chloroplast acquisition without the gene transfer in kleptoplastic sea slugs, Plakobranchus ocellatus.</title>
        <authorList>
            <person name="Maeda T."/>
            <person name="Takahashi S."/>
            <person name="Yoshida T."/>
            <person name="Shimamura S."/>
            <person name="Takaki Y."/>
            <person name="Nagai Y."/>
            <person name="Toyoda A."/>
            <person name="Suzuki Y."/>
            <person name="Arimoto A."/>
            <person name="Ishii H."/>
            <person name="Satoh N."/>
            <person name="Nishiyama T."/>
            <person name="Hasebe M."/>
            <person name="Maruyama T."/>
            <person name="Minagawa J."/>
            <person name="Obokata J."/>
            <person name="Shigenobu S."/>
        </authorList>
    </citation>
    <scope>NUCLEOTIDE SEQUENCE [LARGE SCALE GENOMIC DNA]</scope>
</reference>
<accession>A0AAV4HZ50</accession>
<sequence>MATLNVCSRLNKTLDRFQISLDLGNTVETLKEEIKRKLDTTSSKGIDFDILYAGQVLKPATNLSSYLLQSHSTLYVVKKFSSSSKPQQQEPHPGKNIC</sequence>
<name>A0AAV4HZ50_9GAST</name>
<dbReference type="Pfam" id="PF00240">
    <property type="entry name" value="ubiquitin"/>
    <property type="match status" value="1"/>
</dbReference>
<gene>
    <name evidence="2" type="ORF">ElyMa_006429900</name>
</gene>
<dbReference type="Gene3D" id="3.10.20.90">
    <property type="entry name" value="Phosphatidylinositol 3-kinase Catalytic Subunit, Chain A, domain 1"/>
    <property type="match status" value="1"/>
</dbReference>
<keyword evidence="3" id="KW-1185">Reference proteome</keyword>
<feature type="domain" description="Ubiquitin-like" evidence="1">
    <location>
        <begin position="4"/>
        <end position="83"/>
    </location>
</feature>
<proteinExistence type="predicted"/>
<dbReference type="InterPro" id="IPR029071">
    <property type="entry name" value="Ubiquitin-like_domsf"/>
</dbReference>
<dbReference type="SUPFAM" id="SSF54236">
    <property type="entry name" value="Ubiquitin-like"/>
    <property type="match status" value="1"/>
</dbReference>
<evidence type="ECO:0000313" key="3">
    <source>
        <dbReference type="Proteomes" id="UP000762676"/>
    </source>
</evidence>
<dbReference type="Proteomes" id="UP000762676">
    <property type="component" value="Unassembled WGS sequence"/>
</dbReference>